<dbReference type="PANTHER" id="PTHR43428:SF1">
    <property type="entry name" value="ARSENATE REDUCTASE"/>
    <property type="match status" value="1"/>
</dbReference>
<keyword evidence="3" id="KW-0560">Oxidoreductase</keyword>
<feature type="domain" description="Phosphotyrosine protein phosphatase I" evidence="2">
    <location>
        <begin position="4"/>
        <end position="132"/>
    </location>
</feature>
<dbReference type="PANTHER" id="PTHR43428">
    <property type="entry name" value="ARSENATE REDUCTASE"/>
    <property type="match status" value="1"/>
</dbReference>
<dbReference type="EC" id="1.20.4.-" evidence="3"/>
<sequence>MTKRQVLFLCTGNSCRSQLAEAIVNARLGDRWQAVSAGTVPAGYVHPLAMAALAEIGIHHAGRSKLADEFRDVAFDVVVTVCDAAAEECPLWLGLGRRVHHSFPDPARTGDMADFRAVRDAIAREIPLLLEQMTA</sequence>
<dbReference type="InterPro" id="IPR036196">
    <property type="entry name" value="Ptyr_pPase_sf"/>
</dbReference>
<accession>A0A161JZD9</accession>
<dbReference type="EC" id="3.1.3.48" evidence="3"/>
<evidence type="ECO:0000256" key="1">
    <source>
        <dbReference type="ARBA" id="ARBA00022849"/>
    </source>
</evidence>
<dbReference type="AlphaFoldDB" id="A0A161JZD9"/>
<dbReference type="Gene3D" id="3.40.50.2300">
    <property type="match status" value="1"/>
</dbReference>
<protein>
    <submittedName>
        <fullName evidence="3">Protein ArsC</fullName>
        <ecNumber evidence="3">1.20.4.-</ecNumber>
        <ecNumber evidence="3">3.1.3.48</ecNumber>
    </submittedName>
</protein>
<evidence type="ECO:0000313" key="3">
    <source>
        <dbReference type="EMBL" id="CUS05667.1"/>
    </source>
</evidence>
<evidence type="ECO:0000259" key="2">
    <source>
        <dbReference type="SMART" id="SM00226"/>
    </source>
</evidence>
<dbReference type="Proteomes" id="UP000215027">
    <property type="component" value="Chromosome II"/>
</dbReference>
<dbReference type="SMART" id="SM00226">
    <property type="entry name" value="LMWPc"/>
    <property type="match status" value="1"/>
</dbReference>
<keyword evidence="1" id="KW-0059">Arsenical resistance</keyword>
<reference evidence="3" key="1">
    <citation type="submission" date="2016-01" db="EMBL/GenBank/DDBJ databases">
        <authorList>
            <person name="Mcilroy J.S."/>
            <person name="Karst M S."/>
            <person name="Albertsen M."/>
        </authorList>
    </citation>
    <scope>NUCLEOTIDE SEQUENCE</scope>
    <source>
        <strain evidence="3">Cfx-K</strain>
    </source>
</reference>
<dbReference type="Pfam" id="PF01451">
    <property type="entry name" value="LMWPc"/>
    <property type="match status" value="1"/>
</dbReference>
<dbReference type="EMBL" id="LN890656">
    <property type="protein sequence ID" value="CUS05667.1"/>
    <property type="molecule type" value="Genomic_DNA"/>
</dbReference>
<keyword evidence="4" id="KW-1185">Reference proteome</keyword>
<dbReference type="GO" id="GO:0046685">
    <property type="term" value="P:response to arsenic-containing substance"/>
    <property type="evidence" value="ECO:0007669"/>
    <property type="project" value="UniProtKB-KW"/>
</dbReference>
<dbReference type="InterPro" id="IPR023485">
    <property type="entry name" value="Ptyr_pPase"/>
</dbReference>
<name>A0A161JZD9_9CHLR</name>
<dbReference type="GO" id="GO:0016491">
    <property type="term" value="F:oxidoreductase activity"/>
    <property type="evidence" value="ECO:0007669"/>
    <property type="project" value="UniProtKB-KW"/>
</dbReference>
<evidence type="ECO:0000313" key="4">
    <source>
        <dbReference type="Proteomes" id="UP000215027"/>
    </source>
</evidence>
<keyword evidence="3" id="KW-0378">Hydrolase</keyword>
<dbReference type="RefSeq" id="WP_095045048.1">
    <property type="nucleotide sequence ID" value="NZ_LN890656.1"/>
</dbReference>
<organism evidence="3 4">
    <name type="scientific">Candidatus Promineifilum breve</name>
    <dbReference type="NCBI Taxonomy" id="1806508"/>
    <lineage>
        <taxon>Bacteria</taxon>
        <taxon>Bacillati</taxon>
        <taxon>Chloroflexota</taxon>
        <taxon>Ardenticatenia</taxon>
        <taxon>Candidatus Promineifilales</taxon>
        <taxon>Candidatus Promineifilaceae</taxon>
        <taxon>Candidatus Promineifilum</taxon>
    </lineage>
</organism>
<proteinExistence type="predicted"/>
<dbReference type="OrthoDB" id="9784339at2"/>
<dbReference type="KEGG" id="pbf:CFX0092_B0133"/>
<dbReference type="GO" id="GO:0004725">
    <property type="term" value="F:protein tyrosine phosphatase activity"/>
    <property type="evidence" value="ECO:0007669"/>
    <property type="project" value="UniProtKB-EC"/>
</dbReference>
<dbReference type="CDD" id="cd16345">
    <property type="entry name" value="LMWP_ArsC"/>
    <property type="match status" value="1"/>
</dbReference>
<gene>
    <name evidence="3" type="primary">arsC</name>
    <name evidence="3" type="ORF">CFX0092_B0133</name>
</gene>
<dbReference type="SUPFAM" id="SSF52788">
    <property type="entry name" value="Phosphotyrosine protein phosphatases I"/>
    <property type="match status" value="1"/>
</dbReference>